<comment type="caution">
    <text evidence="5">The sequence shown here is derived from an EMBL/GenBank/DDBJ whole genome shotgun (WGS) entry which is preliminary data.</text>
</comment>
<reference evidence="5 6" key="1">
    <citation type="submission" date="2014-08" db="EMBL/GenBank/DDBJ databases">
        <title>Clostridium innocuum, an unnegligible vancomycin-resistant pathogen causing extra-intestinal infections.</title>
        <authorList>
            <person name="Feng Y."/>
            <person name="Chiu C.-H."/>
        </authorList>
    </citation>
    <scope>NUCLEOTIDE SEQUENCE [LARGE SCALE GENOMIC DNA]</scope>
    <source>
        <strain evidence="5 6">AN88</strain>
    </source>
</reference>
<protein>
    <recommendedName>
        <fullName evidence="4">SpaA-like prealbumin fold domain-containing protein</fullName>
    </recommendedName>
</protein>
<organism evidence="5 6">
    <name type="scientific">Clostridium innocuum</name>
    <dbReference type="NCBI Taxonomy" id="1522"/>
    <lineage>
        <taxon>Bacteria</taxon>
        <taxon>Bacillati</taxon>
        <taxon>Bacillota</taxon>
        <taxon>Clostridia</taxon>
        <taxon>Eubacteriales</taxon>
        <taxon>Clostridiaceae</taxon>
        <taxon>Clostridium</taxon>
    </lineage>
</organism>
<evidence type="ECO:0000256" key="3">
    <source>
        <dbReference type="ARBA" id="ARBA00022729"/>
    </source>
</evidence>
<feature type="domain" description="SpaA-like prealbumin fold" evidence="4">
    <location>
        <begin position="21"/>
        <end position="97"/>
    </location>
</feature>
<name>A0A099I1A7_CLOIN</name>
<evidence type="ECO:0000313" key="5">
    <source>
        <dbReference type="EMBL" id="KGJ51356.1"/>
    </source>
</evidence>
<dbReference type="PANTHER" id="PTHR36108">
    <property type="entry name" value="COLOSSIN-B-RELATED"/>
    <property type="match status" value="1"/>
</dbReference>
<dbReference type="Pfam" id="PF17802">
    <property type="entry name" value="SpaA"/>
    <property type="match status" value="2"/>
</dbReference>
<evidence type="ECO:0000256" key="1">
    <source>
        <dbReference type="ARBA" id="ARBA00007257"/>
    </source>
</evidence>
<evidence type="ECO:0000256" key="2">
    <source>
        <dbReference type="ARBA" id="ARBA00022525"/>
    </source>
</evidence>
<sequence>PAAQTTSVITVSKNVLEDIIKLRIHKVQEEPKLNIPNTIFTFTKPNGTTSEVKTDKSGLIQFVGLRPGVYKLKEKAVMDGYDINPNEVRFEVVSGGGVKVLTDLTNTGITFQKTDAFDGIITVSDKVSPFTLKITKLNDHKQLLDGAEFTLYSDKACTKVVAKRTSYNGVLSFAGLKDRTKYYLKETKAPDGYRIPLDPDTKQPHIYEIETVSSPVNDLFELWVDGKKYTPKDTVTTGAIRIEGTKKARVVHMEIVNMVGIKLPETGSDLMFPMFIIGMGLMFLGRKSLRGGVRE</sequence>
<gene>
    <name evidence="5" type="ORF">CIAN88_21030</name>
</gene>
<dbReference type="AlphaFoldDB" id="A0A099I1A7"/>
<keyword evidence="2" id="KW-0964">Secreted</keyword>
<evidence type="ECO:0000313" key="6">
    <source>
        <dbReference type="Proteomes" id="UP000030008"/>
    </source>
</evidence>
<dbReference type="Gene3D" id="2.60.40.10">
    <property type="entry name" value="Immunoglobulins"/>
    <property type="match status" value="2"/>
</dbReference>
<feature type="domain" description="SpaA-like prealbumin fold" evidence="4">
    <location>
        <begin position="131"/>
        <end position="195"/>
    </location>
</feature>
<dbReference type="EMBL" id="JQIF01000114">
    <property type="protein sequence ID" value="KGJ51356.1"/>
    <property type="molecule type" value="Genomic_DNA"/>
</dbReference>
<dbReference type="RefSeq" id="WP_044908006.1">
    <property type="nucleotide sequence ID" value="NZ_JQIF01000114.1"/>
</dbReference>
<proteinExistence type="inferred from homology"/>
<evidence type="ECO:0000259" key="4">
    <source>
        <dbReference type="Pfam" id="PF17802"/>
    </source>
</evidence>
<dbReference type="Proteomes" id="UP000030008">
    <property type="component" value="Unassembled WGS sequence"/>
</dbReference>
<comment type="similarity">
    <text evidence="1">Belongs to the serine-aspartate repeat-containing protein (SDr) family.</text>
</comment>
<keyword evidence="3" id="KW-0732">Signal</keyword>
<dbReference type="InterPro" id="IPR041033">
    <property type="entry name" value="SpaA_PFL_dom_1"/>
</dbReference>
<dbReference type="PANTHER" id="PTHR36108:SF13">
    <property type="entry name" value="COLOSSIN-B-RELATED"/>
    <property type="match status" value="1"/>
</dbReference>
<dbReference type="SUPFAM" id="SSF49478">
    <property type="entry name" value="Cna protein B-type domain"/>
    <property type="match status" value="1"/>
</dbReference>
<feature type="non-terminal residue" evidence="5">
    <location>
        <position position="1"/>
    </location>
</feature>
<accession>A0A099I1A7</accession>
<dbReference type="InterPro" id="IPR013783">
    <property type="entry name" value="Ig-like_fold"/>
</dbReference>